<evidence type="ECO:0000256" key="2">
    <source>
        <dbReference type="SAM" id="Phobius"/>
    </source>
</evidence>
<feature type="transmembrane region" description="Helical" evidence="2">
    <location>
        <begin position="791"/>
        <end position="814"/>
    </location>
</feature>
<proteinExistence type="predicted"/>
<feature type="compositionally biased region" description="Basic and acidic residues" evidence="1">
    <location>
        <begin position="940"/>
        <end position="952"/>
    </location>
</feature>
<feature type="region of interest" description="Disordered" evidence="1">
    <location>
        <begin position="877"/>
        <end position="952"/>
    </location>
</feature>
<name>A0AAD9KPF4_RIDPI</name>
<dbReference type="EMBL" id="JAODUO010000739">
    <property type="protein sequence ID" value="KAK2175279.1"/>
    <property type="molecule type" value="Genomic_DNA"/>
</dbReference>
<feature type="transmembrane region" description="Helical" evidence="2">
    <location>
        <begin position="511"/>
        <end position="530"/>
    </location>
</feature>
<keyword evidence="2" id="KW-0812">Transmembrane</keyword>
<comment type="caution">
    <text evidence="4">The sequence shown here is derived from an EMBL/GenBank/DDBJ whole genome shotgun (WGS) entry which is preliminary data.</text>
</comment>
<organism evidence="4 5">
    <name type="scientific">Ridgeia piscesae</name>
    <name type="common">Tubeworm</name>
    <dbReference type="NCBI Taxonomy" id="27915"/>
    <lineage>
        <taxon>Eukaryota</taxon>
        <taxon>Metazoa</taxon>
        <taxon>Spiralia</taxon>
        <taxon>Lophotrochozoa</taxon>
        <taxon>Annelida</taxon>
        <taxon>Polychaeta</taxon>
        <taxon>Sedentaria</taxon>
        <taxon>Canalipalpata</taxon>
        <taxon>Sabellida</taxon>
        <taxon>Siboglinidae</taxon>
        <taxon>Ridgeia</taxon>
    </lineage>
</organism>
<dbReference type="Proteomes" id="UP001209878">
    <property type="component" value="Unassembled WGS sequence"/>
</dbReference>
<feature type="transmembrane region" description="Helical" evidence="2">
    <location>
        <begin position="444"/>
        <end position="461"/>
    </location>
</feature>
<protein>
    <recommendedName>
        <fullName evidence="6">Transmembrane protein</fullName>
    </recommendedName>
</protein>
<feature type="transmembrane region" description="Helical" evidence="2">
    <location>
        <begin position="389"/>
        <end position="409"/>
    </location>
</feature>
<feature type="transmembrane region" description="Helical" evidence="2">
    <location>
        <begin position="617"/>
        <end position="641"/>
    </location>
</feature>
<sequence length="1014" mass="114445">MACTQIATLACLLLVQELTALSAAPGVSYDGQPATPLRHEHNTATTTTKTDTDKCDVTNTDEFLYNKIRNLLEWKTKLINYDVSFVNYSTNPLLENTTRNYKMNQWSRVSNQHGQTLLSLAFNYGVLSLMTLTFGIARLEVNLEDRPPGCFATLSEEQKIGHVMHHMLRDFKSGAEEIQLVDDERVCYQVIVDVGGHAKFKDKCCHTDRITGRFVCTTDIGNIWLSMLYTLLGLVRIGMLLFGPVLFVESVERLGQVLVPYVIKLKEPLYKRVYLARPATPVNITYRHELDLRWVRKFPKFKAAVSDLPLGEVIPIRISQYDILVDYKKLLTENQVPVGLLTSLGRTFFHCQLRNVGPFADCCQANMFSSCPGRRPLPWIRFWSNVGRALMILLLPTPFYIRVLVFYMFEVDEVTERKVAVERAGLLETYENNLIHYLTPSHPVFIAIYIIYFGTAALLAFKGRASQFKRTIVSSFADLKSFSWITSLGILSSNVIWPFQRFGLFGCVVALVYWPVVIPLSVVVYILYCLPTVYVCFRMLFHAVDVGSSARRRHRKRGGGDVDENASGYRIRTHMDRTLRLFDTKALLGKSSSEDARDIRPFPGTRRLQLSKLTKKLAMSVVCVLTLNAVLIVLTECVGFIVEIVVFTLMGIIVNAGSMLKYCTLVFLVVIYSYDTFNNVPKKYLKLNRSLFSEVKGRIHDLDKVTSLPSYLQENFGFKSCEVSEQADHEMPDDLALRPARHWFINDLVLFIDNEDMPRIPRQLFDMVCGITVAGSPGPVYRGLLDAAKEFVRTVAFLLLVFIVVLSFGTVYRVSSTNQTLATLAGGFLPFVLRTFMQPSKPDIELGTVSFRSKLDEIIINFYQKWAMYDFPFEVGSPEEEEDKDSGAAETLSHTTTERTKSINGIDGHRGMDQANGFTFSGEDCVDGARPQDDTGVAPEKTHTTADENSTEEKVDVDLLIHLPEYSSEGWLQEWTDISEYDDPGLTSDDAGSEAGNKGKDDFAGEMEYKADIV</sequence>
<gene>
    <name evidence="4" type="ORF">NP493_740g02025</name>
</gene>
<evidence type="ECO:0008006" key="6">
    <source>
        <dbReference type="Google" id="ProtNLM"/>
    </source>
</evidence>
<reference evidence="4" key="1">
    <citation type="journal article" date="2023" name="Mol. Biol. Evol.">
        <title>Third-Generation Sequencing Reveals the Adaptive Role of the Epigenome in Three Deep-Sea Polychaetes.</title>
        <authorList>
            <person name="Perez M."/>
            <person name="Aroh O."/>
            <person name="Sun Y."/>
            <person name="Lan Y."/>
            <person name="Juniper S.K."/>
            <person name="Young C.R."/>
            <person name="Angers B."/>
            <person name="Qian P.Y."/>
        </authorList>
    </citation>
    <scope>NUCLEOTIDE SEQUENCE</scope>
    <source>
        <strain evidence="4">R07B-5</strain>
    </source>
</reference>
<feature type="chain" id="PRO_5042076252" description="Transmembrane protein" evidence="3">
    <location>
        <begin position="24"/>
        <end position="1014"/>
    </location>
</feature>
<evidence type="ECO:0000256" key="1">
    <source>
        <dbReference type="SAM" id="MobiDB-lite"/>
    </source>
</evidence>
<feature type="transmembrane region" description="Helical" evidence="2">
    <location>
        <begin position="223"/>
        <end position="248"/>
    </location>
</feature>
<evidence type="ECO:0000256" key="3">
    <source>
        <dbReference type="SAM" id="SignalP"/>
    </source>
</evidence>
<evidence type="ECO:0000313" key="5">
    <source>
        <dbReference type="Proteomes" id="UP001209878"/>
    </source>
</evidence>
<keyword evidence="5" id="KW-1185">Reference proteome</keyword>
<dbReference type="AlphaFoldDB" id="A0AAD9KPF4"/>
<feature type="transmembrane region" description="Helical" evidence="2">
    <location>
        <begin position="482"/>
        <end position="499"/>
    </location>
</feature>
<evidence type="ECO:0000313" key="4">
    <source>
        <dbReference type="EMBL" id="KAK2175279.1"/>
    </source>
</evidence>
<keyword evidence="3" id="KW-0732">Signal</keyword>
<keyword evidence="2" id="KW-1133">Transmembrane helix</keyword>
<keyword evidence="2" id="KW-0472">Membrane</keyword>
<feature type="transmembrane region" description="Helical" evidence="2">
    <location>
        <begin position="647"/>
        <end position="674"/>
    </location>
</feature>
<feature type="signal peptide" evidence="3">
    <location>
        <begin position="1"/>
        <end position="23"/>
    </location>
</feature>
<accession>A0AAD9KPF4</accession>
<feature type="region of interest" description="Disordered" evidence="1">
    <location>
        <begin position="32"/>
        <end position="51"/>
    </location>
</feature>
<feature type="compositionally biased region" description="Basic and acidic residues" evidence="1">
    <location>
        <begin position="997"/>
        <end position="1014"/>
    </location>
</feature>
<feature type="compositionally biased region" description="Basic and acidic residues" evidence="1">
    <location>
        <begin position="896"/>
        <end position="912"/>
    </location>
</feature>
<feature type="region of interest" description="Disordered" evidence="1">
    <location>
        <begin position="980"/>
        <end position="1014"/>
    </location>
</feature>